<dbReference type="Proteomes" id="UP000187941">
    <property type="component" value="Chromosome"/>
</dbReference>
<gene>
    <name evidence="7" type="ORF">AWR27_00600</name>
</gene>
<evidence type="ECO:0000256" key="5">
    <source>
        <dbReference type="SAM" id="Phobius"/>
    </source>
</evidence>
<dbReference type="Pfam" id="PF07690">
    <property type="entry name" value="MFS_1"/>
    <property type="match status" value="1"/>
</dbReference>
<dbReference type="InterPro" id="IPR020846">
    <property type="entry name" value="MFS_dom"/>
</dbReference>
<dbReference type="SUPFAM" id="SSF103473">
    <property type="entry name" value="MFS general substrate transporter"/>
    <property type="match status" value="1"/>
</dbReference>
<dbReference type="GO" id="GO:0015134">
    <property type="term" value="F:hexuronate transmembrane transporter activity"/>
    <property type="evidence" value="ECO:0007669"/>
    <property type="project" value="TreeGrafter"/>
</dbReference>
<organism evidence="7 8">
    <name type="scientific">Spirosoma montaniterrae</name>
    <dbReference type="NCBI Taxonomy" id="1178516"/>
    <lineage>
        <taxon>Bacteria</taxon>
        <taxon>Pseudomonadati</taxon>
        <taxon>Bacteroidota</taxon>
        <taxon>Cytophagia</taxon>
        <taxon>Cytophagales</taxon>
        <taxon>Cytophagaceae</taxon>
        <taxon>Spirosoma</taxon>
    </lineage>
</organism>
<dbReference type="PANTHER" id="PTHR11662">
    <property type="entry name" value="SOLUTE CARRIER FAMILY 17"/>
    <property type="match status" value="1"/>
</dbReference>
<dbReference type="PANTHER" id="PTHR11662:SF285">
    <property type="entry name" value="HEXURONATE TRANSPORTER"/>
    <property type="match status" value="1"/>
</dbReference>
<dbReference type="EMBL" id="CP014263">
    <property type="protein sequence ID" value="AQG77978.1"/>
    <property type="molecule type" value="Genomic_DNA"/>
</dbReference>
<evidence type="ECO:0000256" key="1">
    <source>
        <dbReference type="ARBA" id="ARBA00004141"/>
    </source>
</evidence>
<feature type="transmembrane region" description="Helical" evidence="5">
    <location>
        <begin position="285"/>
        <end position="306"/>
    </location>
</feature>
<dbReference type="GO" id="GO:0016020">
    <property type="term" value="C:membrane"/>
    <property type="evidence" value="ECO:0007669"/>
    <property type="project" value="UniProtKB-SubCell"/>
</dbReference>
<keyword evidence="8" id="KW-1185">Reference proteome</keyword>
<dbReference type="InterPro" id="IPR050382">
    <property type="entry name" value="MFS_Na/Anion_cotransporter"/>
</dbReference>
<keyword evidence="4 5" id="KW-0472">Membrane</keyword>
<feature type="transmembrane region" description="Helical" evidence="5">
    <location>
        <begin position="94"/>
        <end position="111"/>
    </location>
</feature>
<evidence type="ECO:0000256" key="3">
    <source>
        <dbReference type="ARBA" id="ARBA00022989"/>
    </source>
</evidence>
<feature type="transmembrane region" description="Helical" evidence="5">
    <location>
        <begin position="66"/>
        <end position="85"/>
    </location>
</feature>
<evidence type="ECO:0000256" key="4">
    <source>
        <dbReference type="ARBA" id="ARBA00023136"/>
    </source>
</evidence>
<feature type="transmembrane region" description="Helical" evidence="5">
    <location>
        <begin position="123"/>
        <end position="144"/>
    </location>
</feature>
<dbReference type="OrthoDB" id="9781156at2"/>
<feature type="transmembrane region" description="Helical" evidence="5">
    <location>
        <begin position="403"/>
        <end position="425"/>
    </location>
</feature>
<proteinExistence type="predicted"/>
<evidence type="ECO:0000259" key="6">
    <source>
        <dbReference type="PROSITE" id="PS50850"/>
    </source>
</evidence>
<evidence type="ECO:0000313" key="8">
    <source>
        <dbReference type="Proteomes" id="UP000187941"/>
    </source>
</evidence>
<feature type="transmembrane region" description="Helical" evidence="5">
    <location>
        <begin position="243"/>
        <end position="265"/>
    </location>
</feature>
<accession>A0A1P9WRI4</accession>
<dbReference type="RefSeq" id="WP_077129404.1">
    <property type="nucleotide sequence ID" value="NZ_CP014263.1"/>
</dbReference>
<dbReference type="InterPro" id="IPR036259">
    <property type="entry name" value="MFS_trans_sf"/>
</dbReference>
<reference evidence="7 8" key="1">
    <citation type="submission" date="2016-01" db="EMBL/GenBank/DDBJ databases">
        <authorList>
            <person name="Oliw E.H."/>
        </authorList>
    </citation>
    <scope>NUCLEOTIDE SEQUENCE [LARGE SCALE GENOMIC DNA]</scope>
    <source>
        <strain evidence="7 8">DY10</strain>
    </source>
</reference>
<feature type="domain" description="Major facilitator superfamily (MFS) profile" evidence="6">
    <location>
        <begin position="27"/>
        <end position="430"/>
    </location>
</feature>
<evidence type="ECO:0000256" key="2">
    <source>
        <dbReference type="ARBA" id="ARBA00022692"/>
    </source>
</evidence>
<name>A0A1P9WRI4_9BACT</name>
<dbReference type="CDD" id="cd17319">
    <property type="entry name" value="MFS_ExuT_GudP_like"/>
    <property type="match status" value="1"/>
</dbReference>
<feature type="transmembrane region" description="Helical" evidence="5">
    <location>
        <begin position="151"/>
        <end position="176"/>
    </location>
</feature>
<feature type="transmembrane region" description="Helical" evidence="5">
    <location>
        <begin position="368"/>
        <end position="391"/>
    </location>
</feature>
<keyword evidence="2 5" id="KW-0812">Transmembrane</keyword>
<feature type="transmembrane region" description="Helical" evidence="5">
    <location>
        <begin position="339"/>
        <end position="356"/>
    </location>
</feature>
<dbReference type="KEGG" id="smon:AWR27_00600"/>
<evidence type="ECO:0000313" key="7">
    <source>
        <dbReference type="EMBL" id="AQG77978.1"/>
    </source>
</evidence>
<dbReference type="InterPro" id="IPR011701">
    <property type="entry name" value="MFS"/>
</dbReference>
<feature type="transmembrane region" description="Helical" evidence="5">
    <location>
        <begin position="313"/>
        <end position="333"/>
    </location>
</feature>
<sequence>MFTPYTVPTATITTPPGWFTRTRHWWILATLFGATFLNYFDRQTLSVAIEPISREFGLTTADRGTLLAAFVYAYACAHLFIGFIIDRVQNIRRFFAVMVVGWSVCTVLVGLTTNSTQILWLRYALGVFEAANFPLCLLLIARLFPARQRSLAAGIFNSGAVLATLTAPKLVIYFSTEFNWRYSFYVTGGLGLVWLVFWLLVYRNPTPGPSPVGRGENHPGPAPLPIGEGPGVGFVGSLFRLPAFWLITFIGIGLLPGWYFMSQWLPTYLTQRWNVAYNQSLGDRLTLVYLVQDVGLWVGGGLVWWLSKRMNVLAARKSVIVGAYVLMMAIVLLPQAETIGSTLAILCVYVFGLAAWQANQQAFKQDVLPGRVATVAALVGFAETLSSAFLVQKVGQVAQETGGFNAIFWLLAGCFTVAIVAVLCLQKKWILTNG</sequence>
<feature type="transmembrane region" description="Helical" evidence="5">
    <location>
        <begin position="182"/>
        <end position="201"/>
    </location>
</feature>
<keyword evidence="3 5" id="KW-1133">Transmembrane helix</keyword>
<dbReference type="Gene3D" id="1.20.1250.20">
    <property type="entry name" value="MFS general substrate transporter like domains"/>
    <property type="match status" value="2"/>
</dbReference>
<protein>
    <recommendedName>
        <fullName evidence="6">Major facilitator superfamily (MFS) profile domain-containing protein</fullName>
    </recommendedName>
</protein>
<dbReference type="AlphaFoldDB" id="A0A1P9WRI4"/>
<comment type="subcellular location">
    <subcellularLocation>
        <location evidence="1">Membrane</location>
        <topology evidence="1">Multi-pass membrane protein</topology>
    </subcellularLocation>
</comment>
<dbReference type="PROSITE" id="PS50850">
    <property type="entry name" value="MFS"/>
    <property type="match status" value="1"/>
</dbReference>